<reference evidence="1" key="1">
    <citation type="journal article" date="2014" name="Front. Microbiol.">
        <title>High frequency of phylogenetically diverse reductive dehalogenase-homologous genes in deep subseafloor sedimentary metagenomes.</title>
        <authorList>
            <person name="Kawai M."/>
            <person name="Futagami T."/>
            <person name="Toyoda A."/>
            <person name="Takaki Y."/>
            <person name="Nishi S."/>
            <person name="Hori S."/>
            <person name="Arai W."/>
            <person name="Tsubouchi T."/>
            <person name="Morono Y."/>
            <person name="Uchiyama I."/>
            <person name="Ito T."/>
            <person name="Fujiyama A."/>
            <person name="Inagaki F."/>
            <person name="Takami H."/>
        </authorList>
    </citation>
    <scope>NUCLEOTIDE SEQUENCE</scope>
    <source>
        <strain evidence="1">Expedition CK06-06</strain>
    </source>
</reference>
<protein>
    <submittedName>
        <fullName evidence="1">Uncharacterized protein</fullName>
    </submittedName>
</protein>
<feature type="non-terminal residue" evidence="1">
    <location>
        <position position="53"/>
    </location>
</feature>
<name>X0UGU6_9ZZZZ</name>
<dbReference type="AlphaFoldDB" id="X0UGU6"/>
<organism evidence="1">
    <name type="scientific">marine sediment metagenome</name>
    <dbReference type="NCBI Taxonomy" id="412755"/>
    <lineage>
        <taxon>unclassified sequences</taxon>
        <taxon>metagenomes</taxon>
        <taxon>ecological metagenomes</taxon>
    </lineage>
</organism>
<proteinExistence type="predicted"/>
<gene>
    <name evidence="1" type="ORF">S01H1_45147</name>
</gene>
<evidence type="ECO:0000313" key="1">
    <source>
        <dbReference type="EMBL" id="GAF99622.1"/>
    </source>
</evidence>
<comment type="caution">
    <text evidence="1">The sequence shown here is derived from an EMBL/GenBank/DDBJ whole genome shotgun (WGS) entry which is preliminary data.</text>
</comment>
<accession>X0UGU6</accession>
<dbReference type="EMBL" id="BARS01028827">
    <property type="protein sequence ID" value="GAF99622.1"/>
    <property type="molecule type" value="Genomic_DNA"/>
</dbReference>
<sequence>MDKELIKKALDHFENDEFTDAKEILTKEISLSKNAFLSDKLGIQEFGHDKDKK</sequence>